<keyword evidence="1" id="KW-0812">Transmembrane</keyword>
<feature type="transmembrane region" description="Helical" evidence="1">
    <location>
        <begin position="38"/>
        <end position="57"/>
    </location>
</feature>
<evidence type="ECO:0000313" key="3">
    <source>
        <dbReference type="Proteomes" id="UP001209553"/>
    </source>
</evidence>
<evidence type="ECO:0000313" key="2">
    <source>
        <dbReference type="EMBL" id="MCU5745225.1"/>
    </source>
</evidence>
<evidence type="ECO:0000256" key="1">
    <source>
        <dbReference type="SAM" id="Phobius"/>
    </source>
</evidence>
<organism evidence="2 3">
    <name type="scientific">Staphylococcus marylandisciuri</name>
    <dbReference type="NCBI Taxonomy" id="2981529"/>
    <lineage>
        <taxon>Bacteria</taxon>
        <taxon>Bacillati</taxon>
        <taxon>Bacillota</taxon>
        <taxon>Bacilli</taxon>
        <taxon>Bacillales</taxon>
        <taxon>Staphylococcaceae</taxon>
        <taxon>Staphylococcus</taxon>
    </lineage>
</organism>
<dbReference type="RefSeq" id="WP_262853598.1">
    <property type="nucleotide sequence ID" value="NZ_JAOPKZ010000001.1"/>
</dbReference>
<feature type="transmembrane region" description="Helical" evidence="1">
    <location>
        <begin position="6"/>
        <end position="26"/>
    </location>
</feature>
<reference evidence="2 3" key="1">
    <citation type="journal article" date="2023" name="Int. J. Syst. Evol. Microbiol.">
        <title>Streptococcus sciuri sp. nov., Staphylococcus marylandisciuri sp. nov. and Staphylococcus americanisciuri sp. nov., isolated from faeces of eastern grey squirrel (Sciurus carolinensis).</title>
        <authorList>
            <person name="Volokhov D.V."/>
            <person name="Zagorodnyaya T.A."/>
            <person name="Furtak V.A."/>
            <person name="Nattanmai G."/>
            <person name="Randall L."/>
            <person name="Jose S."/>
            <person name="Gao Y."/>
            <person name="Eisenberg T."/>
            <person name="Delmonte P."/>
            <person name="Blom J."/>
            <person name="Mitchell K.K."/>
        </authorList>
    </citation>
    <scope>NUCLEOTIDE SEQUENCE [LARGE SCALE GENOMIC DNA]</scope>
    <source>
        <strain evidence="2 3">SQ8-PEA</strain>
    </source>
</reference>
<gene>
    <name evidence="2" type="ORF">N9R04_00630</name>
</gene>
<dbReference type="Proteomes" id="UP001209553">
    <property type="component" value="Unassembled WGS sequence"/>
</dbReference>
<keyword evidence="1" id="KW-1133">Transmembrane helix</keyword>
<keyword evidence="3" id="KW-1185">Reference proteome</keyword>
<protein>
    <submittedName>
        <fullName evidence="2">Uncharacterized protein</fullName>
    </submittedName>
</protein>
<accession>A0ABT2QMN1</accession>
<comment type="caution">
    <text evidence="2">The sequence shown here is derived from an EMBL/GenBank/DDBJ whole genome shotgun (WGS) entry which is preliminary data.</text>
</comment>
<dbReference type="EMBL" id="JAOPKZ010000001">
    <property type="protein sequence ID" value="MCU5745225.1"/>
    <property type="molecule type" value="Genomic_DNA"/>
</dbReference>
<sequence length="64" mass="7327">MGYLLLFFLGGPVVLAIGNLVLGPIFNKKVPLRIHFRSFIVATAIYLICAGLFYYFILSHYFHF</sequence>
<proteinExistence type="predicted"/>
<name>A0ABT2QMN1_9STAP</name>
<keyword evidence="1" id="KW-0472">Membrane</keyword>